<evidence type="ECO:0000256" key="3">
    <source>
        <dbReference type="ARBA" id="ARBA00018596"/>
    </source>
</evidence>
<dbReference type="GO" id="GO:0005658">
    <property type="term" value="C:alpha DNA polymerase:primase complex"/>
    <property type="evidence" value="ECO:0007669"/>
    <property type="project" value="TreeGrafter"/>
</dbReference>
<evidence type="ECO:0000259" key="7">
    <source>
        <dbReference type="Pfam" id="PF04042"/>
    </source>
</evidence>
<comment type="subcellular location">
    <subcellularLocation>
        <location evidence="1">Nucleus</location>
    </subcellularLocation>
</comment>
<feature type="region of interest" description="Disordered" evidence="6">
    <location>
        <begin position="110"/>
        <end position="132"/>
    </location>
</feature>
<protein>
    <recommendedName>
        <fullName evidence="3">DNA polymerase alpha subunit B</fullName>
    </recommendedName>
</protein>
<evidence type="ECO:0000313" key="8">
    <source>
        <dbReference type="EMBL" id="KAF2072855.1"/>
    </source>
</evidence>
<dbReference type="Gene3D" id="3.60.21.60">
    <property type="match status" value="2"/>
</dbReference>
<evidence type="ECO:0000256" key="6">
    <source>
        <dbReference type="SAM" id="MobiDB-lite"/>
    </source>
</evidence>
<proteinExistence type="inferred from homology"/>
<dbReference type="EMBL" id="AJWJ01000243">
    <property type="protein sequence ID" value="KAF2072855.1"/>
    <property type="molecule type" value="Genomic_DNA"/>
</dbReference>
<keyword evidence="5" id="KW-0539">Nucleus</keyword>
<dbReference type="GO" id="GO:0003677">
    <property type="term" value="F:DNA binding"/>
    <property type="evidence" value="ECO:0007669"/>
    <property type="project" value="InterPro"/>
</dbReference>
<feature type="region of interest" description="Disordered" evidence="6">
    <location>
        <begin position="198"/>
        <end position="223"/>
    </location>
</feature>
<name>A0A8J4UYI7_9MYCE</name>
<comment type="caution">
    <text evidence="8">The sequence shown here is derived from an EMBL/GenBank/DDBJ whole genome shotgun (WGS) entry which is preliminary data.</text>
</comment>
<feature type="domain" description="DNA polymerase alpha/delta/epsilon subunit B" evidence="7">
    <location>
        <begin position="370"/>
        <end position="567"/>
    </location>
</feature>
<evidence type="ECO:0000256" key="5">
    <source>
        <dbReference type="ARBA" id="ARBA00023242"/>
    </source>
</evidence>
<sequence>MANLVHIGIYLKEANFLGFDHDDLRNVQKIMEELGLNETVVSREWDLYALEHKIHSNFSQIIPKFRVYLKRRAKGLLEEIRQKELEEQDGIFDDVPLSLVVDRVTSESSGVKASSPVKSSPAKSTTAAGTTTTATKKEDDFDFDFNDNSGTRKRLGNPTSKTFVYSNRSHVGQVVLKYNQDIPTGTMETKPLTIVTKVHDGGNHSTRPDTTDTVNTTTNNSNSTHITKKVKYHRETPELRTKALKDSVDLFKDKFEESLCVPTGSEIQRIVGRVWPYDSETPLPRRFFLFKNDSRENPLFSLLEKDISEYCLYPGQILMVEGEKTVGSNFFFSNKIYYPKQLPFYQNRKECDDVNIMVAQGPFDLYGSYADYSPLLDFCNRVGEKKPNIAIFIGPFVDDQNPNIDNLDDSYNEVFSKLLQRIAERVHPSTKVIIVPSLRDINHDPMYPQLPFSTNIKLSDNFMFVPNPCTIVINDSFTIGINNCDIISHMESKCVLKMKENQESATSTTNTTSPTAGDKDKYILQSFLNQRTYYPLYPPQVPLGISNNEILSFPSFTPDIIIMPKQTPMIKSVDNVLFTSAGNLINPNKAGGYLSMTVTNNKKESDGQMKSPVSQRTNAMIINI</sequence>
<dbReference type="PANTHER" id="PTHR23061">
    <property type="entry name" value="DNA POLYMERASE 2 ALPHA 70 KDA SUBUNIT"/>
    <property type="match status" value="1"/>
</dbReference>
<keyword evidence="4" id="KW-0235">DNA replication</keyword>
<organism evidence="8 9">
    <name type="scientific">Polysphondylium violaceum</name>
    <dbReference type="NCBI Taxonomy" id="133409"/>
    <lineage>
        <taxon>Eukaryota</taxon>
        <taxon>Amoebozoa</taxon>
        <taxon>Evosea</taxon>
        <taxon>Eumycetozoa</taxon>
        <taxon>Dictyostelia</taxon>
        <taxon>Dictyosteliales</taxon>
        <taxon>Dictyosteliaceae</taxon>
        <taxon>Polysphondylium</taxon>
    </lineage>
</organism>
<dbReference type="InterPro" id="IPR007185">
    <property type="entry name" value="DNA_pol_a/d/e_bsu"/>
</dbReference>
<gene>
    <name evidence="8" type="ORF">CYY_005832</name>
</gene>
<evidence type="ECO:0000313" key="9">
    <source>
        <dbReference type="Proteomes" id="UP000695562"/>
    </source>
</evidence>
<comment type="similarity">
    <text evidence="2">Belongs to the DNA polymerase alpha subunit B family.</text>
</comment>
<dbReference type="Proteomes" id="UP000695562">
    <property type="component" value="Unassembled WGS sequence"/>
</dbReference>
<dbReference type="InterPro" id="IPR016722">
    <property type="entry name" value="DNA_pol_alpha_bsu"/>
</dbReference>
<evidence type="ECO:0000256" key="2">
    <source>
        <dbReference type="ARBA" id="ARBA00007299"/>
    </source>
</evidence>
<evidence type="ECO:0000256" key="4">
    <source>
        <dbReference type="ARBA" id="ARBA00022705"/>
    </source>
</evidence>
<dbReference type="Pfam" id="PF04042">
    <property type="entry name" value="DNA_pol_E_B"/>
    <property type="match status" value="1"/>
</dbReference>
<dbReference type="PANTHER" id="PTHR23061:SF12">
    <property type="entry name" value="DNA POLYMERASE ALPHA SUBUNIT B"/>
    <property type="match status" value="1"/>
</dbReference>
<reference evidence="8" key="1">
    <citation type="submission" date="2020-01" db="EMBL/GenBank/DDBJ databases">
        <title>Development of genomics and gene disruption for Polysphondylium violaceum indicates a role for the polyketide synthase stlB in stalk morphogenesis.</title>
        <authorList>
            <person name="Narita B."/>
            <person name="Kawabe Y."/>
            <person name="Kin K."/>
            <person name="Saito T."/>
            <person name="Gibbs R."/>
            <person name="Kuspa A."/>
            <person name="Muzny D."/>
            <person name="Queller D."/>
            <person name="Richards S."/>
            <person name="Strassman J."/>
            <person name="Sucgang R."/>
            <person name="Worley K."/>
            <person name="Schaap P."/>
        </authorList>
    </citation>
    <scope>NUCLEOTIDE SEQUENCE</scope>
    <source>
        <strain evidence="8">QSvi11</strain>
    </source>
</reference>
<feature type="compositionally biased region" description="Low complexity" evidence="6">
    <location>
        <begin position="211"/>
        <end position="223"/>
    </location>
</feature>
<accession>A0A8J4UYI7</accession>
<dbReference type="AlphaFoldDB" id="A0A8J4UYI7"/>
<dbReference type="GO" id="GO:0006270">
    <property type="term" value="P:DNA replication initiation"/>
    <property type="evidence" value="ECO:0007669"/>
    <property type="project" value="TreeGrafter"/>
</dbReference>
<evidence type="ECO:0000256" key="1">
    <source>
        <dbReference type="ARBA" id="ARBA00004123"/>
    </source>
</evidence>
<feature type="compositionally biased region" description="Basic and acidic residues" evidence="6">
    <location>
        <begin position="198"/>
        <end position="210"/>
    </location>
</feature>
<dbReference type="OrthoDB" id="336885at2759"/>
<keyword evidence="9" id="KW-1185">Reference proteome</keyword>